<evidence type="ECO:0000256" key="4">
    <source>
        <dbReference type="PROSITE-ProRule" id="PRU00335"/>
    </source>
</evidence>
<reference evidence="6" key="1">
    <citation type="submission" date="2021-10" db="EMBL/GenBank/DDBJ databases">
        <title>Novel species in genus Arthrobacter.</title>
        <authorList>
            <person name="Liu Y."/>
        </authorList>
    </citation>
    <scope>NUCLEOTIDE SEQUENCE</scope>
    <source>
        <strain evidence="6">Zg-Y786</strain>
    </source>
</reference>
<dbReference type="SUPFAM" id="SSF46689">
    <property type="entry name" value="Homeodomain-like"/>
    <property type="match status" value="1"/>
</dbReference>
<organism evidence="6 7">
    <name type="scientific">Arthrobacter gengyunqii</name>
    <dbReference type="NCBI Taxonomy" id="2886940"/>
    <lineage>
        <taxon>Bacteria</taxon>
        <taxon>Bacillati</taxon>
        <taxon>Actinomycetota</taxon>
        <taxon>Actinomycetes</taxon>
        <taxon>Micrococcales</taxon>
        <taxon>Micrococcaceae</taxon>
        <taxon>Arthrobacter</taxon>
    </lineage>
</organism>
<evidence type="ECO:0000256" key="2">
    <source>
        <dbReference type="ARBA" id="ARBA00023125"/>
    </source>
</evidence>
<proteinExistence type="predicted"/>
<comment type="caution">
    <text evidence="6">The sequence shown here is derived from an EMBL/GenBank/DDBJ whole genome shotgun (WGS) entry which is preliminary data.</text>
</comment>
<dbReference type="Pfam" id="PF17932">
    <property type="entry name" value="TetR_C_24"/>
    <property type="match status" value="1"/>
</dbReference>
<dbReference type="InterPro" id="IPR001647">
    <property type="entry name" value="HTH_TetR"/>
</dbReference>
<dbReference type="EMBL" id="JAJFZQ010000004">
    <property type="protein sequence ID" value="MCC3265484.1"/>
    <property type="molecule type" value="Genomic_DNA"/>
</dbReference>
<dbReference type="Pfam" id="PF00440">
    <property type="entry name" value="TetR_N"/>
    <property type="match status" value="1"/>
</dbReference>
<dbReference type="PANTHER" id="PTHR30055">
    <property type="entry name" value="HTH-TYPE TRANSCRIPTIONAL REGULATOR RUTR"/>
    <property type="match status" value="1"/>
</dbReference>
<keyword evidence="1" id="KW-0805">Transcription regulation</keyword>
<dbReference type="SUPFAM" id="SSF48498">
    <property type="entry name" value="Tetracyclin repressor-like, C-terminal domain"/>
    <property type="match status" value="1"/>
</dbReference>
<sequence length="224" mass="24817">MGDNGATALDPIVAGVALSHLAAVNEVAPGPRSKRSAILDTAVTKFGADGFESTKWSTIADEVGIGQTALYHYFESKAHCLLTIIRLELAQSYQRFCRSSQAGSTTGEEIEAVLESVFDVSTKAIIQTRIVMANSDVLAAPRNSEREETERLACLELTREIENAWVQLFRRHYEETGSDHDPVLVARAVLGLFNSVWRWYRPDGPLSLKNVSAFYRESARRIIE</sequence>
<dbReference type="RefSeq" id="WP_227890324.1">
    <property type="nucleotide sequence ID" value="NZ_JAJFZQ010000004.1"/>
</dbReference>
<dbReference type="InterPro" id="IPR036271">
    <property type="entry name" value="Tet_transcr_reg_TetR-rel_C_sf"/>
</dbReference>
<name>A0ABS8GFR0_9MICC</name>
<dbReference type="InterPro" id="IPR009057">
    <property type="entry name" value="Homeodomain-like_sf"/>
</dbReference>
<dbReference type="PRINTS" id="PR00455">
    <property type="entry name" value="HTHTETR"/>
</dbReference>
<evidence type="ECO:0000256" key="1">
    <source>
        <dbReference type="ARBA" id="ARBA00023015"/>
    </source>
</evidence>
<keyword evidence="2 4" id="KW-0238">DNA-binding</keyword>
<dbReference type="Gene3D" id="1.10.10.60">
    <property type="entry name" value="Homeodomain-like"/>
    <property type="match status" value="1"/>
</dbReference>
<dbReference type="InterPro" id="IPR041490">
    <property type="entry name" value="KstR2_TetR_C"/>
</dbReference>
<dbReference type="Proteomes" id="UP001139168">
    <property type="component" value="Unassembled WGS sequence"/>
</dbReference>
<dbReference type="Gene3D" id="1.10.357.10">
    <property type="entry name" value="Tetracycline Repressor, domain 2"/>
    <property type="match status" value="1"/>
</dbReference>
<evidence type="ECO:0000313" key="6">
    <source>
        <dbReference type="EMBL" id="MCC3265484.1"/>
    </source>
</evidence>
<keyword evidence="7" id="KW-1185">Reference proteome</keyword>
<dbReference type="PROSITE" id="PS50977">
    <property type="entry name" value="HTH_TETR_2"/>
    <property type="match status" value="1"/>
</dbReference>
<dbReference type="InterPro" id="IPR050109">
    <property type="entry name" value="HTH-type_TetR-like_transc_reg"/>
</dbReference>
<evidence type="ECO:0000259" key="5">
    <source>
        <dbReference type="PROSITE" id="PS50977"/>
    </source>
</evidence>
<feature type="DNA-binding region" description="H-T-H motif" evidence="4">
    <location>
        <begin position="55"/>
        <end position="74"/>
    </location>
</feature>
<dbReference type="PANTHER" id="PTHR30055:SF234">
    <property type="entry name" value="HTH-TYPE TRANSCRIPTIONAL REGULATOR BETI"/>
    <property type="match status" value="1"/>
</dbReference>
<feature type="domain" description="HTH tetR-type" evidence="5">
    <location>
        <begin position="32"/>
        <end position="92"/>
    </location>
</feature>
<accession>A0ABS8GFR0</accession>
<protein>
    <submittedName>
        <fullName evidence="6">TetR/AcrR family transcriptional regulator</fullName>
    </submittedName>
</protein>
<evidence type="ECO:0000313" key="7">
    <source>
        <dbReference type="Proteomes" id="UP001139168"/>
    </source>
</evidence>
<evidence type="ECO:0000256" key="3">
    <source>
        <dbReference type="ARBA" id="ARBA00023163"/>
    </source>
</evidence>
<keyword evidence="3" id="KW-0804">Transcription</keyword>
<gene>
    <name evidence="6" type="ORF">LJ752_05435</name>
</gene>